<dbReference type="InterPro" id="IPR017853">
    <property type="entry name" value="GH"/>
</dbReference>
<sequence length="474" mass="49781">MRPHPLPRAVVRRLAGLLATVLVTLLGAAAHPAAAVLADPAPQAVPQPAPRFWVSSPTDPARRLLELDPDPTPAPSPAAPTAVVIVDPTQDRQQWWGTGAALTDASLALLRHHPGRLRRLFGPRAPLGAHLDLLRLPLSATDFSPTTWSWSWDGSRARPTRQGRALARYVRTAVARVQPRVRVVGAAWSAPAQLKTTGSLRGGGLLPGAEETYADLLVGQARWLRDHGVPLWATSLGNEPGHSSDYPTMKMTDAQLARVGGSAADRLHDLGTRLWAVDHNWADRDRVDAALAAAPGAFDAAAYHCYRGTPAQMAGLAVPSIVTECTGTTGDWAGTFGWDARNLVTDAVAAGSAGLMMWNLVLDEAHGPVDAGSRWGCKTCRGLLTVHADGTTTAEPELFTLAHLSRAAGPGSHVVASSATPGLRVAAFEDPDGTVGVFGWNGSGGARTVTVQVPGSLDASYVVGAGELFTYRTG</sequence>
<dbReference type="GO" id="GO:0006680">
    <property type="term" value="P:glucosylceramide catabolic process"/>
    <property type="evidence" value="ECO:0007669"/>
    <property type="project" value="TreeGrafter"/>
</dbReference>
<evidence type="ECO:0000256" key="2">
    <source>
        <dbReference type="ARBA" id="ARBA00022729"/>
    </source>
</evidence>
<comment type="caution">
    <text evidence="7">The sequence shown here is derived from an EMBL/GenBank/DDBJ whole genome shotgun (WGS) entry which is preliminary data.</text>
</comment>
<feature type="domain" description="Glycosyl hydrolase family 30 TIM-barrel" evidence="6">
    <location>
        <begin position="97"/>
        <end position="246"/>
    </location>
</feature>
<dbReference type="PANTHER" id="PTHR11069:SF23">
    <property type="entry name" value="LYSOSOMAL ACID GLUCOSYLCERAMIDASE"/>
    <property type="match status" value="1"/>
</dbReference>
<proteinExistence type="inferred from homology"/>
<dbReference type="Pfam" id="PF02055">
    <property type="entry name" value="Glyco_hydro_30"/>
    <property type="match status" value="1"/>
</dbReference>
<reference evidence="7 8" key="1">
    <citation type="submission" date="2020-08" db="EMBL/GenBank/DDBJ databases">
        <authorList>
            <person name="Seo M.-J."/>
        </authorList>
    </citation>
    <scope>NUCLEOTIDE SEQUENCE [LARGE SCALE GENOMIC DNA]</scope>
    <source>
        <strain evidence="7 8">KIGAM211</strain>
    </source>
</reference>
<dbReference type="AlphaFoldDB" id="A0A7X0RHI9"/>
<dbReference type="SUPFAM" id="SSF51445">
    <property type="entry name" value="(Trans)glycosidases"/>
    <property type="match status" value="1"/>
</dbReference>
<feature type="chain" id="PRO_5031112500" description="Glycosyl hydrolase family 30 TIM-barrel domain-containing protein" evidence="5">
    <location>
        <begin position="36"/>
        <end position="474"/>
    </location>
</feature>
<organism evidence="7 8">
    <name type="scientific">Nocardioides luti</name>
    <dbReference type="NCBI Taxonomy" id="2761101"/>
    <lineage>
        <taxon>Bacteria</taxon>
        <taxon>Bacillati</taxon>
        <taxon>Actinomycetota</taxon>
        <taxon>Actinomycetes</taxon>
        <taxon>Propionibacteriales</taxon>
        <taxon>Nocardioidaceae</taxon>
        <taxon>Nocardioides</taxon>
    </lineage>
</organism>
<dbReference type="RefSeq" id="WP_185252331.1">
    <property type="nucleotide sequence ID" value="NZ_JACKXE010000001.1"/>
</dbReference>
<comment type="similarity">
    <text evidence="1 4">Belongs to the glycosyl hydrolase 30 family.</text>
</comment>
<dbReference type="GO" id="GO:0016020">
    <property type="term" value="C:membrane"/>
    <property type="evidence" value="ECO:0007669"/>
    <property type="project" value="GOC"/>
</dbReference>
<dbReference type="InterPro" id="IPR001139">
    <property type="entry name" value="Glyco_hydro_30"/>
</dbReference>
<dbReference type="Gene3D" id="2.60.40.1180">
    <property type="entry name" value="Golgi alpha-mannosidase II"/>
    <property type="match status" value="1"/>
</dbReference>
<protein>
    <recommendedName>
        <fullName evidence="6">Glycosyl hydrolase family 30 TIM-barrel domain-containing protein</fullName>
    </recommendedName>
</protein>
<accession>A0A7X0RHI9</accession>
<evidence type="ECO:0000256" key="4">
    <source>
        <dbReference type="RuleBase" id="RU361188"/>
    </source>
</evidence>
<feature type="signal peptide" evidence="5">
    <location>
        <begin position="1"/>
        <end position="35"/>
    </location>
</feature>
<keyword evidence="2 5" id="KW-0732">Signal</keyword>
<evidence type="ECO:0000313" key="7">
    <source>
        <dbReference type="EMBL" id="MBB6627139.1"/>
    </source>
</evidence>
<dbReference type="EMBL" id="JACKXE010000001">
    <property type="protein sequence ID" value="MBB6627139.1"/>
    <property type="molecule type" value="Genomic_DNA"/>
</dbReference>
<evidence type="ECO:0000256" key="1">
    <source>
        <dbReference type="ARBA" id="ARBA00005382"/>
    </source>
</evidence>
<dbReference type="Proteomes" id="UP000523955">
    <property type="component" value="Unassembled WGS sequence"/>
</dbReference>
<evidence type="ECO:0000256" key="5">
    <source>
        <dbReference type="SAM" id="SignalP"/>
    </source>
</evidence>
<evidence type="ECO:0000256" key="3">
    <source>
        <dbReference type="ARBA" id="ARBA00022801"/>
    </source>
</evidence>
<dbReference type="InterPro" id="IPR013780">
    <property type="entry name" value="Glyco_hydro_b"/>
</dbReference>
<dbReference type="GO" id="GO:0004348">
    <property type="term" value="F:glucosylceramidase activity"/>
    <property type="evidence" value="ECO:0007669"/>
    <property type="project" value="InterPro"/>
</dbReference>
<dbReference type="Gene3D" id="3.20.20.80">
    <property type="entry name" value="Glycosidases"/>
    <property type="match status" value="1"/>
</dbReference>
<name>A0A7X0RHI9_9ACTN</name>
<keyword evidence="4" id="KW-0326">Glycosidase</keyword>
<keyword evidence="8" id="KW-1185">Reference proteome</keyword>
<evidence type="ECO:0000313" key="8">
    <source>
        <dbReference type="Proteomes" id="UP000523955"/>
    </source>
</evidence>
<dbReference type="InterPro" id="IPR033453">
    <property type="entry name" value="Glyco_hydro_30_TIM-barrel"/>
</dbReference>
<gene>
    <name evidence="7" type="ORF">H5V45_07375</name>
</gene>
<evidence type="ECO:0000259" key="6">
    <source>
        <dbReference type="Pfam" id="PF02055"/>
    </source>
</evidence>
<dbReference type="PANTHER" id="PTHR11069">
    <property type="entry name" value="GLUCOSYLCERAMIDASE"/>
    <property type="match status" value="1"/>
</dbReference>
<keyword evidence="3 4" id="KW-0378">Hydrolase</keyword>